<keyword evidence="4" id="KW-1185">Reference proteome</keyword>
<keyword evidence="2" id="KW-1133">Transmembrane helix</keyword>
<dbReference type="EnsemblMetazoa" id="CJA10516a.1">
    <property type="protein sequence ID" value="CJA10516a.1"/>
    <property type="gene ID" value="WBGene00129720"/>
</dbReference>
<keyword evidence="2" id="KW-0472">Membrane</keyword>
<reference evidence="3" key="2">
    <citation type="submission" date="2022-06" db="UniProtKB">
        <authorList>
            <consortium name="EnsemblMetazoa"/>
        </authorList>
    </citation>
    <scope>IDENTIFICATION</scope>
    <source>
        <strain evidence="3">DF5081</strain>
    </source>
</reference>
<reference evidence="4" key="1">
    <citation type="submission" date="2010-08" db="EMBL/GenBank/DDBJ databases">
        <authorList>
            <consortium name="Caenorhabditis japonica Sequencing Consortium"/>
            <person name="Wilson R.K."/>
        </authorList>
    </citation>
    <scope>NUCLEOTIDE SEQUENCE [LARGE SCALE GENOMIC DNA]</scope>
    <source>
        <strain evidence="4">DF5081</strain>
    </source>
</reference>
<protein>
    <submittedName>
        <fullName evidence="3">Uncharacterized protein</fullName>
    </submittedName>
</protein>
<name>A0A8R1HYN9_CAEJA</name>
<dbReference type="AlphaFoldDB" id="A0A8R1HYN9"/>
<evidence type="ECO:0000256" key="1">
    <source>
        <dbReference type="SAM" id="MobiDB-lite"/>
    </source>
</evidence>
<evidence type="ECO:0000256" key="2">
    <source>
        <dbReference type="SAM" id="Phobius"/>
    </source>
</evidence>
<sequence length="299" mass="33280">MLEAETTVQVFTTQNVTNNTVEYIYTKVKPGKRSGEVFTDKVVRDFGGPVFHPNHTKKTYVGHAYENDNETIFIVPIFQYLQQICDTTGVCIGSVAKNDANSAKLSSPLSSFIDVPNEPTEPVINVSFVTSDTYKNNQSFEKDVTSEIIDLSEIEGLESEPEKESSGEEENEQEQGNGNVIFYESSENKLEPPKFLFMPMAPEDELLPSAAPDASDVFETTPSSKTIVHAEPYSVVIIPLSEQEEGKIKSEDFPSSTELLIAFLISLSLFFYVCMCLYGFVDYKGIPVFWKVDLGVLPV</sequence>
<organism evidence="3 4">
    <name type="scientific">Caenorhabditis japonica</name>
    <dbReference type="NCBI Taxonomy" id="281687"/>
    <lineage>
        <taxon>Eukaryota</taxon>
        <taxon>Metazoa</taxon>
        <taxon>Ecdysozoa</taxon>
        <taxon>Nematoda</taxon>
        <taxon>Chromadorea</taxon>
        <taxon>Rhabditida</taxon>
        <taxon>Rhabditina</taxon>
        <taxon>Rhabditomorpha</taxon>
        <taxon>Rhabditoidea</taxon>
        <taxon>Rhabditidae</taxon>
        <taxon>Peloderinae</taxon>
        <taxon>Caenorhabditis</taxon>
    </lineage>
</organism>
<dbReference type="Proteomes" id="UP000005237">
    <property type="component" value="Unassembled WGS sequence"/>
</dbReference>
<feature type="compositionally biased region" description="Acidic residues" evidence="1">
    <location>
        <begin position="150"/>
        <end position="159"/>
    </location>
</feature>
<proteinExistence type="predicted"/>
<evidence type="ECO:0000313" key="3">
    <source>
        <dbReference type="EnsemblMetazoa" id="CJA10516a.1"/>
    </source>
</evidence>
<accession>A0A8R1HYN9</accession>
<feature type="region of interest" description="Disordered" evidence="1">
    <location>
        <begin position="150"/>
        <end position="177"/>
    </location>
</feature>
<evidence type="ECO:0000313" key="4">
    <source>
        <dbReference type="Proteomes" id="UP000005237"/>
    </source>
</evidence>
<keyword evidence="2" id="KW-0812">Transmembrane</keyword>
<feature type="transmembrane region" description="Helical" evidence="2">
    <location>
        <begin position="259"/>
        <end position="281"/>
    </location>
</feature>